<reference evidence="5" key="1">
    <citation type="submission" date="2022-10" db="EMBL/GenBank/DDBJ databases">
        <title>Novel sulphate-reducing endosymbionts in the free-living metamonad Anaeramoeba.</title>
        <authorList>
            <person name="Jerlstrom-Hultqvist J."/>
            <person name="Cepicka I."/>
            <person name="Gallot-Lavallee L."/>
            <person name="Salas-Leiva D."/>
            <person name="Curtis B.A."/>
            <person name="Zahonova K."/>
            <person name="Pipaliya S."/>
            <person name="Dacks J."/>
            <person name="Roger A.J."/>
        </authorList>
    </citation>
    <scope>NUCLEOTIDE SEQUENCE</scope>
    <source>
        <strain evidence="5">BMAN</strain>
    </source>
</reference>
<dbReference type="InterPro" id="IPR000182">
    <property type="entry name" value="GNAT_dom"/>
</dbReference>
<dbReference type="GO" id="GO:0031417">
    <property type="term" value="C:NatC complex"/>
    <property type="evidence" value="ECO:0007669"/>
    <property type="project" value="TreeGrafter"/>
</dbReference>
<dbReference type="Proteomes" id="UP001149090">
    <property type="component" value="Unassembled WGS sequence"/>
</dbReference>
<comment type="caution">
    <text evidence="5">The sequence shown here is derived from an EMBL/GenBank/DDBJ whole genome shotgun (WGS) entry which is preliminary data.</text>
</comment>
<organism evidence="5 6">
    <name type="scientific">Anaeramoeba ignava</name>
    <name type="common">Anaerobic marine amoeba</name>
    <dbReference type="NCBI Taxonomy" id="1746090"/>
    <lineage>
        <taxon>Eukaryota</taxon>
        <taxon>Metamonada</taxon>
        <taxon>Anaeramoebidae</taxon>
        <taxon>Anaeramoeba</taxon>
    </lineage>
</organism>
<keyword evidence="1" id="KW-0808">Transferase</keyword>
<evidence type="ECO:0000256" key="1">
    <source>
        <dbReference type="ARBA" id="ARBA00022679"/>
    </source>
</evidence>
<dbReference type="OMA" id="LCIFARH"/>
<comment type="similarity">
    <text evidence="3">Belongs to the acetyltransferase family. MAK3 subfamily.</text>
</comment>
<dbReference type="AlphaFoldDB" id="A0A9Q0LPD9"/>
<gene>
    <name evidence="5" type="ORF">M0811_00576</name>
</gene>
<evidence type="ECO:0000313" key="5">
    <source>
        <dbReference type="EMBL" id="KAJ5077256.1"/>
    </source>
</evidence>
<dbReference type="GO" id="GO:0004596">
    <property type="term" value="F:protein-N-terminal amino-acid acetyltransferase activity"/>
    <property type="evidence" value="ECO:0007669"/>
    <property type="project" value="InterPro"/>
</dbReference>
<sequence>MAEELIYEVYKDESQIPQLMDLFSQDLSEPYSIFTYRYFLQSWPHLCFNVISEGQIIGSVISRAQMHHEKMRGYIAMLAVSPKFRRRGIATDLVVRTIEAMKKDKCTEIVLETETKNTAALKFYEKLGFIRTKRLKRYYLSGEDAFRLKMWVKIEEKEKEKEKEKGKNN</sequence>
<dbReference type="Pfam" id="PF00583">
    <property type="entry name" value="Acetyltransf_1"/>
    <property type="match status" value="1"/>
</dbReference>
<keyword evidence="2" id="KW-0012">Acyltransferase</keyword>
<keyword evidence="6" id="KW-1185">Reference proteome</keyword>
<evidence type="ECO:0000313" key="6">
    <source>
        <dbReference type="Proteomes" id="UP001149090"/>
    </source>
</evidence>
<proteinExistence type="inferred from homology"/>
<dbReference type="PROSITE" id="PS51186">
    <property type="entry name" value="GNAT"/>
    <property type="match status" value="1"/>
</dbReference>
<dbReference type="EMBL" id="JAPDFW010000059">
    <property type="protein sequence ID" value="KAJ5077256.1"/>
    <property type="molecule type" value="Genomic_DNA"/>
</dbReference>
<dbReference type="Gene3D" id="3.40.630.30">
    <property type="match status" value="1"/>
</dbReference>
<feature type="domain" description="N-acetyltransferase" evidence="4">
    <location>
        <begin position="5"/>
        <end position="153"/>
    </location>
</feature>
<dbReference type="InterPro" id="IPR016181">
    <property type="entry name" value="Acyl_CoA_acyltransferase"/>
</dbReference>
<accession>A0A9Q0LPD9</accession>
<dbReference type="OrthoDB" id="249099at2759"/>
<evidence type="ECO:0000259" key="4">
    <source>
        <dbReference type="PROSITE" id="PS51186"/>
    </source>
</evidence>
<dbReference type="InterPro" id="IPR044542">
    <property type="entry name" value="NAA30-like"/>
</dbReference>
<dbReference type="PANTHER" id="PTHR45896:SF1">
    <property type="entry name" value="N-ALPHA-ACETYLTRANSFERASE 30"/>
    <property type="match status" value="1"/>
</dbReference>
<dbReference type="SUPFAM" id="SSF55729">
    <property type="entry name" value="Acyl-CoA N-acyltransferases (Nat)"/>
    <property type="match status" value="1"/>
</dbReference>
<dbReference type="CDD" id="cd04301">
    <property type="entry name" value="NAT_SF"/>
    <property type="match status" value="1"/>
</dbReference>
<evidence type="ECO:0000256" key="2">
    <source>
        <dbReference type="ARBA" id="ARBA00023315"/>
    </source>
</evidence>
<name>A0A9Q0LPD9_ANAIG</name>
<protein>
    <submittedName>
        <fullName evidence="5">N-alpha-acetyltransferase 30</fullName>
    </submittedName>
</protein>
<evidence type="ECO:0000256" key="3">
    <source>
        <dbReference type="ARBA" id="ARBA00024025"/>
    </source>
</evidence>
<dbReference type="PANTHER" id="PTHR45896">
    <property type="entry name" value="N-ALPHA-ACETYLTRANSFERASE 30"/>
    <property type="match status" value="1"/>
</dbReference>